<dbReference type="Proteomes" id="UP001153331">
    <property type="component" value="Unassembled WGS sequence"/>
</dbReference>
<dbReference type="EMBL" id="JAPHNI010000014">
    <property type="protein sequence ID" value="KAJ8118607.1"/>
    <property type="molecule type" value="Genomic_DNA"/>
</dbReference>
<accession>A0ACC2IU28</accession>
<protein>
    <submittedName>
        <fullName evidence="1">Uncharacterized protein</fullName>
    </submittedName>
</protein>
<gene>
    <name evidence="1" type="ORF">OPT61_g444</name>
</gene>
<evidence type="ECO:0000313" key="1">
    <source>
        <dbReference type="EMBL" id="KAJ8118607.1"/>
    </source>
</evidence>
<name>A0ACC2IU28_9PLEO</name>
<reference evidence="1" key="1">
    <citation type="submission" date="2022-11" db="EMBL/GenBank/DDBJ databases">
        <title>Genome Sequence of Boeremia exigua.</title>
        <authorList>
            <person name="Buettner E."/>
        </authorList>
    </citation>
    <scope>NUCLEOTIDE SEQUENCE</scope>
    <source>
        <strain evidence="1">CU02</strain>
    </source>
</reference>
<comment type="caution">
    <text evidence="1">The sequence shown here is derived from an EMBL/GenBank/DDBJ whole genome shotgun (WGS) entry which is preliminary data.</text>
</comment>
<sequence length="748" mass="80756">MKGTTICALLLPLFPLTVAAWPQPRHEKPPVCIIGAGPAGLTAAGKLEEKGIKAMIFDKQEEIGGKCQAWYDEQGIFHPLGAAFFSNATHVETLKILRTTNVTSEPFALAGAREMFRYNYTNGAIEANPVLIPQFLASLSAEIPRYVTLWNQRFRPYSVPGYKNGTPDEFTVSGAEWFRQNNFTALSVLLVNPVALYGYGDINIIPALYILQYFTPDILTAFIGLHEVYYMDFHKMFVEYTASQLCNTPIKTSAEVRCIDRSGKNPVIKYTEPCDNFYEWRKQECSSIIFAFPPNIENLERAGLDLTAEEYDVFANVSTIQYYSSAVEFQLPFGVSYIANTSSPMLPPPNDGEPVAVLRLNQQSNVSVAWSWGPYEFQTEDAARRLLISSLSEINKDPRNATARPEPFTESNVKAFRKWDYFPHFEAQPLKDGAYDKLNRLQGHKKSYWASSLSGMDIVEWARHPQPVIAQALAPHGEAADHAPDLASQRNCPGNGPPDPYQNLRACSKLCSTTAAVTRLLSALAPRKHNALCSESVNAHFACSGFVNGPALSFERLPTAILKPDALEPLVVSLRWLLSRPRHGILKFLAGLAAVAVGVGAQTSISPEQSGSVLMVLATAMPTDVRSYALASQSAFAAEMSSSLAAGNTPGWYASMPADVKSILPLLYPAAAEATTTPVVSSTTASVSAAPTGANSTSISAIHSATLSSTQTATGSPVPEATGAASHAKAAVGAGLAGVAGFLAMLAL</sequence>
<keyword evidence="2" id="KW-1185">Reference proteome</keyword>
<evidence type="ECO:0000313" key="2">
    <source>
        <dbReference type="Proteomes" id="UP001153331"/>
    </source>
</evidence>
<proteinExistence type="predicted"/>
<organism evidence="1 2">
    <name type="scientific">Boeremia exigua</name>
    <dbReference type="NCBI Taxonomy" id="749465"/>
    <lineage>
        <taxon>Eukaryota</taxon>
        <taxon>Fungi</taxon>
        <taxon>Dikarya</taxon>
        <taxon>Ascomycota</taxon>
        <taxon>Pezizomycotina</taxon>
        <taxon>Dothideomycetes</taxon>
        <taxon>Pleosporomycetidae</taxon>
        <taxon>Pleosporales</taxon>
        <taxon>Pleosporineae</taxon>
        <taxon>Didymellaceae</taxon>
        <taxon>Boeremia</taxon>
    </lineage>
</organism>